<feature type="domain" description="HhH-GPD" evidence="15">
    <location>
        <begin position="38"/>
        <end position="189"/>
    </location>
</feature>
<keyword evidence="10" id="KW-0378">Hydrolase</keyword>
<sequence>MNFNYFTENLLRWYPLNRRDLPWRETRNPYIIWLSEIILQQTRVAQGLPYFHAFINKFPSVQALAKAPEEEILRTWQGLGYYSRARNLHACAKSIIHEKNGKFPDNYKDLLELKGVGPYTAAAIASFAYKEQIAVVDGNVYRVLSRFFGLDVDISSHQGKKAFGKLANEIIPENTPDEYNQAIMEFGALQCVPKNPNCQQCPLHTRCHALQNGLVETLPVNEKKIKVKSRYFLYFHIQIDGHTVVRTRNEKDIWQGLVDFPLSEYSSMESIENIDPDTLDLPEELQLLRPNYTISSEKPFKHLLTHQRIFASFVNLKFGAIHKAALEKWAQSKNYSLVTEPRLESLGKPKLIVRYLNQKY</sequence>
<dbReference type="Pfam" id="PF00730">
    <property type="entry name" value="HhH-GPD"/>
    <property type="match status" value="1"/>
</dbReference>
<dbReference type="Gene3D" id="1.10.1670.10">
    <property type="entry name" value="Helix-hairpin-Helix base-excision DNA repair enzymes (C-terminal)"/>
    <property type="match status" value="1"/>
</dbReference>
<evidence type="ECO:0000256" key="2">
    <source>
        <dbReference type="ARBA" id="ARBA00001966"/>
    </source>
</evidence>
<evidence type="ECO:0000313" key="16">
    <source>
        <dbReference type="EMBL" id="AEL25508.1"/>
    </source>
</evidence>
<evidence type="ECO:0000256" key="6">
    <source>
        <dbReference type="ARBA" id="ARBA00022023"/>
    </source>
</evidence>
<dbReference type="RefSeq" id="WP_014019803.1">
    <property type="nucleotide sequence ID" value="NC_015914.1"/>
</dbReference>
<evidence type="ECO:0000256" key="4">
    <source>
        <dbReference type="ARBA" id="ARBA00008343"/>
    </source>
</evidence>
<reference evidence="17" key="1">
    <citation type="submission" date="2011-07" db="EMBL/GenBank/DDBJ databases">
        <title>The complete genome of Cyclobacterium marinum DSM 745.</title>
        <authorList>
            <person name="Lucas S."/>
            <person name="Han J."/>
            <person name="Lapidus A."/>
            <person name="Bruce D."/>
            <person name="Goodwin L."/>
            <person name="Pitluck S."/>
            <person name="Peters L."/>
            <person name="Kyrpides N."/>
            <person name="Mavromatis K."/>
            <person name="Ivanova N."/>
            <person name="Ovchinnikova G."/>
            <person name="Chertkov O."/>
            <person name="Detter J.C."/>
            <person name="Tapia R."/>
            <person name="Han C."/>
            <person name="Land M."/>
            <person name="Hauser L."/>
            <person name="Markowitz V."/>
            <person name="Cheng J.-F."/>
            <person name="Hugenholtz P."/>
            <person name="Woyke T."/>
            <person name="Wu D."/>
            <person name="Tindall B."/>
            <person name="Schuetze A."/>
            <person name="Brambilla E."/>
            <person name="Klenk H.-P."/>
            <person name="Eisen J.A."/>
        </authorList>
    </citation>
    <scope>NUCLEOTIDE SEQUENCE [LARGE SCALE GENOMIC DNA]</scope>
    <source>
        <strain evidence="17">ATCC 25205 / DSM 745 / LMG 13164 / NCIMB 1802</strain>
    </source>
</reference>
<evidence type="ECO:0000259" key="15">
    <source>
        <dbReference type="SMART" id="SM00478"/>
    </source>
</evidence>
<comment type="catalytic activity">
    <reaction evidence="1">
        <text>Hydrolyzes free adenine bases from 7,8-dihydro-8-oxoguanine:adenine mismatched double-stranded DNA, leaving an apurinic site.</text>
        <dbReference type="EC" id="3.2.2.31"/>
    </reaction>
</comment>
<dbReference type="OrthoDB" id="9802365at2"/>
<keyword evidence="9" id="KW-0227">DNA damage</keyword>
<dbReference type="SMART" id="SM00478">
    <property type="entry name" value="ENDO3c"/>
    <property type="match status" value="1"/>
</dbReference>
<dbReference type="GO" id="GO:0046872">
    <property type="term" value="F:metal ion binding"/>
    <property type="evidence" value="ECO:0007669"/>
    <property type="project" value="UniProtKB-KW"/>
</dbReference>
<comment type="cofactor">
    <cofactor evidence="2">
        <name>[4Fe-4S] cluster</name>
        <dbReference type="ChEBI" id="CHEBI:49883"/>
    </cofactor>
</comment>
<dbReference type="InterPro" id="IPR000445">
    <property type="entry name" value="HhH_motif"/>
</dbReference>
<dbReference type="GO" id="GO:0000701">
    <property type="term" value="F:purine-specific mismatch base pair DNA N-glycosylase activity"/>
    <property type="evidence" value="ECO:0007669"/>
    <property type="project" value="UniProtKB-EC"/>
</dbReference>
<keyword evidence="13" id="KW-0234">DNA repair</keyword>
<proteinExistence type="inferred from homology"/>
<gene>
    <name evidence="16" type="ordered locus">Cycma_1754</name>
</gene>
<dbReference type="GO" id="GO:0051539">
    <property type="term" value="F:4 iron, 4 sulfur cluster binding"/>
    <property type="evidence" value="ECO:0007669"/>
    <property type="project" value="UniProtKB-KW"/>
</dbReference>
<dbReference type="GO" id="GO:0006298">
    <property type="term" value="P:mismatch repair"/>
    <property type="evidence" value="ECO:0007669"/>
    <property type="project" value="TreeGrafter"/>
</dbReference>
<dbReference type="AlphaFoldDB" id="G0IVW3"/>
<dbReference type="InterPro" id="IPR044298">
    <property type="entry name" value="MIG/MutY"/>
</dbReference>
<evidence type="ECO:0000256" key="14">
    <source>
        <dbReference type="ARBA" id="ARBA00023295"/>
    </source>
</evidence>
<name>G0IVW3_CYCMS</name>
<dbReference type="EC" id="3.2.2.31" evidence="5"/>
<evidence type="ECO:0000256" key="3">
    <source>
        <dbReference type="ARBA" id="ARBA00002933"/>
    </source>
</evidence>
<accession>G0IVW3</accession>
<evidence type="ECO:0000256" key="12">
    <source>
        <dbReference type="ARBA" id="ARBA00023014"/>
    </source>
</evidence>
<dbReference type="Proteomes" id="UP000001635">
    <property type="component" value="Chromosome"/>
</dbReference>
<keyword evidence="17" id="KW-1185">Reference proteome</keyword>
<keyword evidence="8" id="KW-0479">Metal-binding</keyword>
<dbReference type="Pfam" id="PF14815">
    <property type="entry name" value="NUDIX_4"/>
    <property type="match status" value="1"/>
</dbReference>
<dbReference type="SUPFAM" id="SSF48150">
    <property type="entry name" value="DNA-glycosylase"/>
    <property type="match status" value="1"/>
</dbReference>
<dbReference type="InterPro" id="IPR029119">
    <property type="entry name" value="MutY_C"/>
</dbReference>
<keyword evidence="7" id="KW-0004">4Fe-4S</keyword>
<dbReference type="GO" id="GO:0035485">
    <property type="term" value="F:adenine/guanine mispair binding"/>
    <property type="evidence" value="ECO:0007669"/>
    <property type="project" value="TreeGrafter"/>
</dbReference>
<evidence type="ECO:0000256" key="7">
    <source>
        <dbReference type="ARBA" id="ARBA00022485"/>
    </source>
</evidence>
<evidence type="ECO:0000256" key="11">
    <source>
        <dbReference type="ARBA" id="ARBA00023004"/>
    </source>
</evidence>
<dbReference type="GO" id="GO:0034039">
    <property type="term" value="F:8-oxo-7,8-dihydroguanine DNA N-glycosylase activity"/>
    <property type="evidence" value="ECO:0007669"/>
    <property type="project" value="TreeGrafter"/>
</dbReference>
<dbReference type="KEGG" id="cmr:Cycma_1754"/>
<dbReference type="EMBL" id="CP002955">
    <property type="protein sequence ID" value="AEL25508.1"/>
    <property type="molecule type" value="Genomic_DNA"/>
</dbReference>
<evidence type="ECO:0000256" key="10">
    <source>
        <dbReference type="ARBA" id="ARBA00022801"/>
    </source>
</evidence>
<evidence type="ECO:0000256" key="9">
    <source>
        <dbReference type="ARBA" id="ARBA00022763"/>
    </source>
</evidence>
<dbReference type="Pfam" id="PF00633">
    <property type="entry name" value="HHH"/>
    <property type="match status" value="1"/>
</dbReference>
<dbReference type="GO" id="GO:0006284">
    <property type="term" value="P:base-excision repair"/>
    <property type="evidence" value="ECO:0007669"/>
    <property type="project" value="InterPro"/>
</dbReference>
<evidence type="ECO:0000256" key="13">
    <source>
        <dbReference type="ARBA" id="ARBA00023204"/>
    </source>
</evidence>
<dbReference type="GO" id="GO:0032357">
    <property type="term" value="F:oxidized purine DNA binding"/>
    <property type="evidence" value="ECO:0007669"/>
    <property type="project" value="TreeGrafter"/>
</dbReference>
<dbReference type="InterPro" id="IPR023170">
    <property type="entry name" value="HhH_base_excis_C"/>
</dbReference>
<dbReference type="InterPro" id="IPR011257">
    <property type="entry name" value="DNA_glycosylase"/>
</dbReference>
<keyword evidence="12" id="KW-0411">Iron-sulfur</keyword>
<dbReference type="PANTHER" id="PTHR42944:SF1">
    <property type="entry name" value="ADENINE DNA GLYCOSYLASE"/>
    <property type="match status" value="1"/>
</dbReference>
<evidence type="ECO:0000313" key="17">
    <source>
        <dbReference type="Proteomes" id="UP000001635"/>
    </source>
</evidence>
<dbReference type="InterPro" id="IPR005760">
    <property type="entry name" value="A/G_AdeGlyc_MutY"/>
</dbReference>
<keyword evidence="14" id="KW-0326">Glycosidase</keyword>
<dbReference type="NCBIfam" id="TIGR01084">
    <property type="entry name" value="mutY"/>
    <property type="match status" value="1"/>
</dbReference>
<keyword evidence="11" id="KW-0408">Iron</keyword>
<evidence type="ECO:0000256" key="1">
    <source>
        <dbReference type="ARBA" id="ARBA00000843"/>
    </source>
</evidence>
<comment type="similarity">
    <text evidence="4">Belongs to the Nth/MutY family.</text>
</comment>
<comment type="function">
    <text evidence="3">Adenine glycosylase active on G-A mispairs. MutY also corrects error-prone DNA synthesis past GO lesions which are due to the oxidatively damaged form of guanine: 7,8-dihydro-8-oxoguanine (8-oxo-dGTP).</text>
</comment>
<dbReference type="CDD" id="cd03431">
    <property type="entry name" value="NUDIX_DNA_Glycosylase_C-MutY"/>
    <property type="match status" value="1"/>
</dbReference>
<dbReference type="STRING" id="880070.Cycma_1754"/>
<organism evidence="16 17">
    <name type="scientific">Cyclobacterium marinum (strain ATCC 25205 / DSM 745 / LMG 13164 / NCIMB 1802)</name>
    <name type="common">Flectobacillus marinus</name>
    <dbReference type="NCBI Taxonomy" id="880070"/>
    <lineage>
        <taxon>Bacteria</taxon>
        <taxon>Pseudomonadati</taxon>
        <taxon>Bacteroidota</taxon>
        <taxon>Cytophagia</taxon>
        <taxon>Cytophagales</taxon>
        <taxon>Cyclobacteriaceae</taxon>
        <taxon>Cyclobacterium</taxon>
    </lineage>
</organism>
<dbReference type="PANTHER" id="PTHR42944">
    <property type="entry name" value="ADENINE DNA GLYCOSYLASE"/>
    <property type="match status" value="1"/>
</dbReference>
<dbReference type="eggNOG" id="COG1194">
    <property type="taxonomic scope" value="Bacteria"/>
</dbReference>
<dbReference type="CDD" id="cd00056">
    <property type="entry name" value="ENDO3c"/>
    <property type="match status" value="1"/>
</dbReference>
<dbReference type="Gene3D" id="1.10.340.30">
    <property type="entry name" value="Hypothetical protein, domain 2"/>
    <property type="match status" value="1"/>
</dbReference>
<evidence type="ECO:0000256" key="8">
    <source>
        <dbReference type="ARBA" id="ARBA00022723"/>
    </source>
</evidence>
<dbReference type="HOGENOM" id="CLU_012862_0_3_10"/>
<protein>
    <recommendedName>
        <fullName evidence="6">Adenine DNA glycosylase</fullName>
        <ecNumber evidence="5">3.2.2.31</ecNumber>
    </recommendedName>
</protein>
<dbReference type="FunFam" id="1.10.340.30:FF:000002">
    <property type="entry name" value="Adenine DNA glycosylase"/>
    <property type="match status" value="1"/>
</dbReference>
<evidence type="ECO:0000256" key="5">
    <source>
        <dbReference type="ARBA" id="ARBA00012045"/>
    </source>
</evidence>
<dbReference type="InterPro" id="IPR003265">
    <property type="entry name" value="HhH-GPD_domain"/>
</dbReference>